<dbReference type="Gene3D" id="3.90.190.10">
    <property type="entry name" value="Protein tyrosine phosphatase superfamily"/>
    <property type="match status" value="1"/>
</dbReference>
<dbReference type="InterPro" id="IPR000340">
    <property type="entry name" value="Dual-sp_phosphatase_cat-dom"/>
</dbReference>
<comment type="caution">
    <text evidence="2">The sequence shown here is derived from an EMBL/GenBank/DDBJ whole genome shotgun (WGS) entry which is preliminary data.</text>
</comment>
<reference evidence="2 3" key="1">
    <citation type="journal article" date="2016" name="Nat. Commun.">
        <title>Thousands of microbial genomes shed light on interconnected biogeochemical processes in an aquifer system.</title>
        <authorList>
            <person name="Anantharaman K."/>
            <person name="Brown C.T."/>
            <person name="Hug L.A."/>
            <person name="Sharon I."/>
            <person name="Castelle C.J."/>
            <person name="Probst A.J."/>
            <person name="Thomas B.C."/>
            <person name="Singh A."/>
            <person name="Wilkins M.J."/>
            <person name="Karaoz U."/>
            <person name="Brodie E.L."/>
            <person name="Williams K.H."/>
            <person name="Hubbard S.S."/>
            <person name="Banfield J.F."/>
        </authorList>
    </citation>
    <scope>NUCLEOTIDE SEQUENCE [LARGE SCALE GENOMIC DNA]</scope>
</reference>
<dbReference type="EMBL" id="MHNI01000005">
    <property type="protein sequence ID" value="OGZ43541.1"/>
    <property type="molecule type" value="Genomic_DNA"/>
</dbReference>
<dbReference type="Pfam" id="PF00782">
    <property type="entry name" value="DSPc"/>
    <property type="match status" value="1"/>
</dbReference>
<dbReference type="PANTHER" id="PTHR46274">
    <property type="entry name" value="PHOSPHATIDYLINOSITOL PHOSPHATASE"/>
    <property type="match status" value="1"/>
</dbReference>
<dbReference type="SUPFAM" id="SSF52799">
    <property type="entry name" value="(Phosphotyrosine protein) phosphatases II"/>
    <property type="match status" value="1"/>
</dbReference>
<dbReference type="PANTHER" id="PTHR46274:SF6">
    <property type="entry name" value="TYR_PHOSPHATASE_2 DOMAIN-CONTAINING PROTEIN"/>
    <property type="match status" value="1"/>
</dbReference>
<dbReference type="InterPro" id="IPR029021">
    <property type="entry name" value="Prot-tyrosine_phosphatase-like"/>
</dbReference>
<evidence type="ECO:0000313" key="2">
    <source>
        <dbReference type="EMBL" id="OGZ43541.1"/>
    </source>
</evidence>
<gene>
    <name evidence="2" type="ORF">A2W41_04385</name>
</gene>
<dbReference type="PROSITE" id="PS50056">
    <property type="entry name" value="TYR_PHOSPHATASE_2"/>
    <property type="match status" value="1"/>
</dbReference>
<evidence type="ECO:0000313" key="3">
    <source>
        <dbReference type="Proteomes" id="UP000176700"/>
    </source>
</evidence>
<accession>A0A1G2G139</accession>
<feature type="domain" description="Tyrosine specific protein phosphatases" evidence="1">
    <location>
        <begin position="92"/>
        <end position="141"/>
    </location>
</feature>
<dbReference type="AlphaFoldDB" id="A0A1G2G139"/>
<organism evidence="2 3">
    <name type="scientific">Candidatus Ryanbacteria bacterium RIFCSPHIGHO2_01_45_13</name>
    <dbReference type="NCBI Taxonomy" id="1802112"/>
    <lineage>
        <taxon>Bacteria</taxon>
        <taxon>Candidatus Ryaniibacteriota</taxon>
    </lineage>
</organism>
<evidence type="ECO:0000259" key="1">
    <source>
        <dbReference type="PROSITE" id="PS50056"/>
    </source>
</evidence>
<dbReference type="Proteomes" id="UP000176700">
    <property type="component" value="Unassembled WGS sequence"/>
</dbReference>
<proteinExistence type="predicted"/>
<dbReference type="InterPro" id="IPR020422">
    <property type="entry name" value="TYR_PHOSPHATASE_DUAL_dom"/>
</dbReference>
<dbReference type="SMART" id="SM00195">
    <property type="entry name" value="DSPc"/>
    <property type="match status" value="1"/>
</dbReference>
<sequence length="149" mass="16956">MTNHSPTTILEYNYIDEGIYIDTNQCCKAHMDEMLLKKGITADISLETVRLDQPFGVTFYVWIPVENHTAPTHDQLDFGVSVLEKLVQMKRKVYVHCQNGHGRAPTLVAAYFTTKGMTPDKAEAFIKSKRPSIHLENVQRKALKEFAKS</sequence>
<name>A0A1G2G139_9BACT</name>
<dbReference type="InterPro" id="IPR000387">
    <property type="entry name" value="Tyr_Pase_dom"/>
</dbReference>
<protein>
    <recommendedName>
        <fullName evidence="1">Tyrosine specific protein phosphatases domain-containing protein</fullName>
    </recommendedName>
</protein>